<sequence length="136" mass="14976">MRLIPYLSFDGQCREAFDFYAAALGGKLLGPMTYGESPMRDEMPAESRDRVMHVQLDADGATLMGADGPPPHDGRGNTCINVDVQTIAEAERIFAALAEGGQVQMPLAETFWAHRWGALADRYGKPWMVNCMKPMP</sequence>
<evidence type="ECO:0000313" key="3">
    <source>
        <dbReference type="Proteomes" id="UP001429354"/>
    </source>
</evidence>
<dbReference type="Pfam" id="PF06983">
    <property type="entry name" value="3-dmu-9_3-mt"/>
    <property type="match status" value="1"/>
</dbReference>
<proteinExistence type="predicted"/>
<dbReference type="SUPFAM" id="SSF54593">
    <property type="entry name" value="Glyoxalase/Bleomycin resistance protein/Dihydroxybiphenyl dioxygenase"/>
    <property type="match status" value="1"/>
</dbReference>
<dbReference type="Gene3D" id="3.10.180.10">
    <property type="entry name" value="2,3-Dihydroxybiphenyl 1,2-Dioxygenase, domain 1"/>
    <property type="match status" value="1"/>
</dbReference>
<dbReference type="PANTHER" id="PTHR33990:SF1">
    <property type="entry name" value="PROTEIN YJDN"/>
    <property type="match status" value="1"/>
</dbReference>
<dbReference type="Proteomes" id="UP001429354">
    <property type="component" value="Unassembled WGS sequence"/>
</dbReference>
<accession>A0ABX0ABY2</accession>
<dbReference type="RefSeq" id="WP_162349692.1">
    <property type="nucleotide sequence ID" value="NZ_QOVG01000005.1"/>
</dbReference>
<evidence type="ECO:0000313" key="2">
    <source>
        <dbReference type="EMBL" id="NDK39088.1"/>
    </source>
</evidence>
<dbReference type="InterPro" id="IPR028973">
    <property type="entry name" value="PhnB-like"/>
</dbReference>
<reference evidence="2 3" key="1">
    <citation type="submission" date="2018-07" db="EMBL/GenBank/DDBJ databases">
        <title>Whole genome Sequencing of Pseudoxanthomonas gei KCTC 32298 (T).</title>
        <authorList>
            <person name="Kumar S."/>
            <person name="Bansal K."/>
            <person name="Kaur A."/>
            <person name="Patil P."/>
            <person name="Sharma S."/>
            <person name="Patil P.B."/>
        </authorList>
    </citation>
    <scope>NUCLEOTIDE SEQUENCE [LARGE SCALE GENOMIC DNA]</scope>
    <source>
        <strain evidence="2 3">KCTC 32298</strain>
    </source>
</reference>
<organism evidence="2 3">
    <name type="scientific">Pseudoxanthomonas gei</name>
    <dbReference type="NCBI Taxonomy" id="1383030"/>
    <lineage>
        <taxon>Bacteria</taxon>
        <taxon>Pseudomonadati</taxon>
        <taxon>Pseudomonadota</taxon>
        <taxon>Gammaproteobacteria</taxon>
        <taxon>Lysobacterales</taxon>
        <taxon>Lysobacteraceae</taxon>
        <taxon>Pseudoxanthomonas</taxon>
    </lineage>
</organism>
<evidence type="ECO:0000259" key="1">
    <source>
        <dbReference type="Pfam" id="PF06983"/>
    </source>
</evidence>
<protein>
    <submittedName>
        <fullName evidence="2">VOC family protein</fullName>
    </submittedName>
</protein>
<dbReference type="CDD" id="cd06588">
    <property type="entry name" value="PhnB_like"/>
    <property type="match status" value="1"/>
</dbReference>
<feature type="domain" description="PhnB-like" evidence="1">
    <location>
        <begin position="3"/>
        <end position="129"/>
    </location>
</feature>
<dbReference type="InterPro" id="IPR029068">
    <property type="entry name" value="Glyas_Bleomycin-R_OHBP_Dase"/>
</dbReference>
<comment type="caution">
    <text evidence="2">The sequence shown here is derived from an EMBL/GenBank/DDBJ whole genome shotgun (WGS) entry which is preliminary data.</text>
</comment>
<name>A0ABX0ABY2_9GAMM</name>
<keyword evidence="3" id="KW-1185">Reference proteome</keyword>
<gene>
    <name evidence="2" type="ORF">DT603_09570</name>
</gene>
<dbReference type="PANTHER" id="PTHR33990">
    <property type="entry name" value="PROTEIN YJDN-RELATED"/>
    <property type="match status" value="1"/>
</dbReference>
<dbReference type="EMBL" id="QOVG01000005">
    <property type="protein sequence ID" value="NDK39088.1"/>
    <property type="molecule type" value="Genomic_DNA"/>
</dbReference>